<proteinExistence type="predicted"/>
<dbReference type="InterPro" id="IPR014710">
    <property type="entry name" value="RmlC-like_jellyroll"/>
</dbReference>
<dbReference type="Gene3D" id="2.60.120.10">
    <property type="entry name" value="Jelly Rolls"/>
    <property type="match status" value="1"/>
</dbReference>
<dbReference type="Pfam" id="PF02311">
    <property type="entry name" value="AraC_binding"/>
    <property type="match status" value="1"/>
</dbReference>
<protein>
    <submittedName>
        <fullName evidence="3">Cupin domain-containing protein</fullName>
    </submittedName>
</protein>
<evidence type="ECO:0000256" key="1">
    <source>
        <dbReference type="ARBA" id="ARBA00023125"/>
    </source>
</evidence>
<dbReference type="InterPro" id="IPR011051">
    <property type="entry name" value="RmlC_Cupin_sf"/>
</dbReference>
<dbReference type="RefSeq" id="WP_235119709.1">
    <property type="nucleotide sequence ID" value="NZ_CP090978.1"/>
</dbReference>
<evidence type="ECO:0000259" key="2">
    <source>
        <dbReference type="Pfam" id="PF02311"/>
    </source>
</evidence>
<dbReference type="SUPFAM" id="SSF51182">
    <property type="entry name" value="RmlC-like cupins"/>
    <property type="match status" value="1"/>
</dbReference>
<name>A0ABY3SH78_9BACL</name>
<organism evidence="3 4">
    <name type="scientific">Paenibacillus hexagrammi</name>
    <dbReference type="NCBI Taxonomy" id="2908839"/>
    <lineage>
        <taxon>Bacteria</taxon>
        <taxon>Bacillati</taxon>
        <taxon>Bacillota</taxon>
        <taxon>Bacilli</taxon>
        <taxon>Bacillales</taxon>
        <taxon>Paenibacillaceae</taxon>
        <taxon>Paenibacillus</taxon>
    </lineage>
</organism>
<reference evidence="3 4" key="1">
    <citation type="journal article" date="2024" name="Int. J. Syst. Evol. Microbiol.">
        <title>Paenibacillus hexagrammi sp. nov., a novel bacterium isolated from the gut content of Hexagrammos agrammus.</title>
        <authorList>
            <person name="Jung H.K."/>
            <person name="Kim D.G."/>
            <person name="Zin H."/>
            <person name="Park J."/>
            <person name="Jung H."/>
            <person name="Kim Y.O."/>
            <person name="Kong H.J."/>
            <person name="Kim J.W."/>
            <person name="Kim Y.S."/>
        </authorList>
    </citation>
    <scope>NUCLEOTIDE SEQUENCE [LARGE SCALE GENOMIC DNA]</scope>
    <source>
        <strain evidence="3 4">YPD9-1</strain>
    </source>
</reference>
<accession>A0ABY3SH78</accession>
<evidence type="ECO:0000313" key="4">
    <source>
        <dbReference type="Proteomes" id="UP001649230"/>
    </source>
</evidence>
<keyword evidence="4" id="KW-1185">Reference proteome</keyword>
<feature type="domain" description="AraC-type arabinose-binding/dimerisation" evidence="2">
    <location>
        <begin position="30"/>
        <end position="63"/>
    </location>
</feature>
<evidence type="ECO:0000313" key="3">
    <source>
        <dbReference type="EMBL" id="UJF33359.1"/>
    </source>
</evidence>
<gene>
    <name evidence="3" type="ORF">L0M14_28250</name>
</gene>
<keyword evidence="1" id="KW-0238">DNA-binding</keyword>
<sequence length="64" mass="7420">MELYKEPIVYNDPLLRIQVRSFNSTVICQHGWHSHPELEIIAVRSGTMDIHTADEVYHLRAGEC</sequence>
<dbReference type="InterPro" id="IPR003313">
    <property type="entry name" value="AraC-bd"/>
</dbReference>
<dbReference type="Proteomes" id="UP001649230">
    <property type="component" value="Chromosome"/>
</dbReference>
<dbReference type="EMBL" id="CP090978">
    <property type="protein sequence ID" value="UJF33359.1"/>
    <property type="molecule type" value="Genomic_DNA"/>
</dbReference>